<gene>
    <name evidence="2" type="ORF">PXEA_LOCUS13693</name>
</gene>
<accession>A0A3S5CM92</accession>
<name>A0A3S5CM92_9PLAT</name>
<reference evidence="2" key="1">
    <citation type="submission" date="2018-11" db="EMBL/GenBank/DDBJ databases">
        <authorList>
            <consortium name="Pathogen Informatics"/>
        </authorList>
    </citation>
    <scope>NUCLEOTIDE SEQUENCE</scope>
</reference>
<evidence type="ECO:0000256" key="1">
    <source>
        <dbReference type="SAM" id="MobiDB-lite"/>
    </source>
</evidence>
<organism evidence="2 3">
    <name type="scientific">Protopolystoma xenopodis</name>
    <dbReference type="NCBI Taxonomy" id="117903"/>
    <lineage>
        <taxon>Eukaryota</taxon>
        <taxon>Metazoa</taxon>
        <taxon>Spiralia</taxon>
        <taxon>Lophotrochozoa</taxon>
        <taxon>Platyhelminthes</taxon>
        <taxon>Monogenea</taxon>
        <taxon>Polyopisthocotylea</taxon>
        <taxon>Polystomatidea</taxon>
        <taxon>Polystomatidae</taxon>
        <taxon>Protopolystoma</taxon>
    </lineage>
</organism>
<evidence type="ECO:0000313" key="3">
    <source>
        <dbReference type="Proteomes" id="UP000784294"/>
    </source>
</evidence>
<dbReference type="AlphaFoldDB" id="A0A3S5CM92"/>
<keyword evidence="3" id="KW-1185">Reference proteome</keyword>
<evidence type="ECO:0000313" key="2">
    <source>
        <dbReference type="EMBL" id="VEL20253.1"/>
    </source>
</evidence>
<dbReference type="EMBL" id="CAAALY010045502">
    <property type="protein sequence ID" value="VEL20253.1"/>
    <property type="molecule type" value="Genomic_DNA"/>
</dbReference>
<proteinExistence type="predicted"/>
<protein>
    <submittedName>
        <fullName evidence="2">Uncharacterized protein</fullName>
    </submittedName>
</protein>
<feature type="region of interest" description="Disordered" evidence="1">
    <location>
        <begin position="19"/>
        <end position="42"/>
    </location>
</feature>
<sequence length="460" mass="51334">MSSVTVECPLHESRLHINTQSPLCTSPPLSPQRDKATEIPSSDHRKVTVRKPGTPLNYGLSTSTKWRLFPFSKTRAVICSSDMTPGRYVKLSLDADDIGPSTDMFVKAACQKSYQRPISHLSGYPSLQLRTQKEILSKVSNTDLLFPHEARDLDANGELNSSIYESVYCSKSQVPEFANTNYGLDLNRSIIYPLINQEDGDQSERFISACKQISHESLHSQDRNRSQLKLRRNGTFFSGTSFIPTKNSHISPTDSASALINCSSIGIGSSVLTHSNTYSSCIHARSSDLKSRSHCVMGLDILPHSNTAPVSPINWEPEYTWKLQTPCISDSISSELKNDDSCEFLSHATDDSDTDDLHRSLSTDMAFIDIKHYFLISHLNFIRPIEKELNFSLTRLIEVYATGWIAVTHISTSELTSLHYIKHEPLTLRHESQQPFAAVYTSCLPPLSASNESSICDLKV</sequence>
<feature type="compositionally biased region" description="Basic and acidic residues" evidence="1">
    <location>
        <begin position="32"/>
        <end position="42"/>
    </location>
</feature>
<comment type="caution">
    <text evidence="2">The sequence shown here is derived from an EMBL/GenBank/DDBJ whole genome shotgun (WGS) entry which is preliminary data.</text>
</comment>
<dbReference type="Proteomes" id="UP000784294">
    <property type="component" value="Unassembled WGS sequence"/>
</dbReference>